<accession>A0ABU9GEC9</accession>
<dbReference type="RefSeq" id="WP_341541604.1">
    <property type="nucleotide sequence ID" value="NZ_JBAKAP010000001.1"/>
</dbReference>
<feature type="transmembrane region" description="Helical" evidence="1">
    <location>
        <begin position="12"/>
        <end position="31"/>
    </location>
</feature>
<feature type="transmembrane region" description="Helical" evidence="1">
    <location>
        <begin position="79"/>
        <end position="98"/>
    </location>
</feature>
<name>A0ABU9GEC9_COBMA</name>
<protein>
    <submittedName>
        <fullName evidence="2">Uncharacterized protein</fullName>
    </submittedName>
</protein>
<evidence type="ECO:0000313" key="2">
    <source>
        <dbReference type="EMBL" id="MEL0615327.1"/>
    </source>
</evidence>
<evidence type="ECO:0000313" key="3">
    <source>
        <dbReference type="Proteomes" id="UP001378242"/>
    </source>
</evidence>
<organism evidence="2 3">
    <name type="scientific">Cobetia marina</name>
    <name type="common">Deleya marina</name>
    <dbReference type="NCBI Taxonomy" id="28258"/>
    <lineage>
        <taxon>Bacteria</taxon>
        <taxon>Pseudomonadati</taxon>
        <taxon>Pseudomonadota</taxon>
        <taxon>Gammaproteobacteria</taxon>
        <taxon>Oceanospirillales</taxon>
        <taxon>Halomonadaceae</taxon>
        <taxon>Cobetia</taxon>
    </lineage>
</organism>
<dbReference type="EMBL" id="JBAKAP010000001">
    <property type="protein sequence ID" value="MEL0615327.1"/>
    <property type="molecule type" value="Genomic_DNA"/>
</dbReference>
<keyword evidence="3" id="KW-1185">Reference proteome</keyword>
<feature type="transmembrane region" description="Helical" evidence="1">
    <location>
        <begin position="110"/>
        <end position="133"/>
    </location>
</feature>
<reference evidence="2 3" key="1">
    <citation type="submission" date="2024-02" db="EMBL/GenBank/DDBJ databases">
        <title>Bacteria isolated from the canopy kelp, Nereocystis luetkeana.</title>
        <authorList>
            <person name="Pfister C.A."/>
            <person name="Younker I.T."/>
            <person name="Light S.H."/>
        </authorList>
    </citation>
    <scope>NUCLEOTIDE SEQUENCE [LARGE SCALE GENOMIC DNA]</scope>
    <source>
        <strain evidence="2 3">TI.5.07</strain>
    </source>
</reference>
<dbReference type="Proteomes" id="UP001378242">
    <property type="component" value="Unassembled WGS sequence"/>
</dbReference>
<keyword evidence="1" id="KW-1133">Transmembrane helix</keyword>
<sequence length="297" mass="34077">MIFGYNEYFPRAVVSVIVIVSSFVYHWKDLSKDKLKDSLNDFKLKFKSGDKLHIGSLISGLSLFIWLVVMFFYDHEVSTFLVVLSLSLMVIAIFCYIVDSDFYTKYFSNTSIKFVVGFLFSCLIFYSRYIAFLSINRITNLDPGLFPFAIVVMTTVVVFLIFTLINIFILVFSMIIIVVKFFKKTIVYSYVNMLFIFCVFIHSVVFGSSFLIFSYEHGESTLSEISNIQSYLVEYASKFHAMKVIELDMSSDYPCNNKLPTDLDGNKKPIIFIGNSLDYIAYEESGSFVISGCEFDG</sequence>
<feature type="transmembrane region" description="Helical" evidence="1">
    <location>
        <begin position="145"/>
        <end position="178"/>
    </location>
</feature>
<gene>
    <name evidence="2" type="ORF">V6243_00690</name>
</gene>
<feature type="transmembrane region" description="Helical" evidence="1">
    <location>
        <begin position="52"/>
        <end position="73"/>
    </location>
</feature>
<evidence type="ECO:0000256" key="1">
    <source>
        <dbReference type="SAM" id="Phobius"/>
    </source>
</evidence>
<proteinExistence type="predicted"/>
<keyword evidence="1" id="KW-0812">Transmembrane</keyword>
<feature type="transmembrane region" description="Helical" evidence="1">
    <location>
        <begin position="190"/>
        <end position="213"/>
    </location>
</feature>
<comment type="caution">
    <text evidence="2">The sequence shown here is derived from an EMBL/GenBank/DDBJ whole genome shotgun (WGS) entry which is preliminary data.</text>
</comment>
<keyword evidence="1" id="KW-0472">Membrane</keyword>